<keyword evidence="7" id="KW-1185">Reference proteome</keyword>
<gene>
    <name evidence="6" type="ORF">VCR31J2_1270293</name>
</gene>
<dbReference type="EMBL" id="CCKJ01000032">
    <property type="protein sequence ID" value="CDT58011.1"/>
    <property type="molecule type" value="Genomic_DNA"/>
</dbReference>
<keyword evidence="4 5" id="KW-0472">Membrane</keyword>
<dbReference type="Proteomes" id="UP000041625">
    <property type="component" value="Unassembled WGS sequence"/>
</dbReference>
<dbReference type="AlphaFoldDB" id="A0AA86X9B5"/>
<reference evidence="6 7" key="1">
    <citation type="submission" date="2014-06" db="EMBL/GenBank/DDBJ databases">
        <authorList>
            <person name="Le Roux F."/>
        </authorList>
    </citation>
    <scope>NUCLEOTIDE SEQUENCE [LARGE SCALE GENOMIC DNA]</scope>
    <source>
        <strain evidence="6 7">J2-31</strain>
    </source>
</reference>
<feature type="transmembrane region" description="Helical" evidence="5">
    <location>
        <begin position="158"/>
        <end position="182"/>
    </location>
</feature>
<comment type="caution">
    <text evidence="6">The sequence shown here is derived from an EMBL/GenBank/DDBJ whole genome shotgun (WGS) entry which is preliminary data.</text>
</comment>
<evidence type="ECO:0000313" key="7">
    <source>
        <dbReference type="Proteomes" id="UP000041625"/>
    </source>
</evidence>
<evidence type="ECO:0000256" key="1">
    <source>
        <dbReference type="ARBA" id="ARBA00004370"/>
    </source>
</evidence>
<feature type="transmembrane region" description="Helical" evidence="5">
    <location>
        <begin position="52"/>
        <end position="74"/>
    </location>
</feature>
<feature type="transmembrane region" description="Helical" evidence="5">
    <location>
        <begin position="20"/>
        <end position="40"/>
    </location>
</feature>
<protein>
    <recommendedName>
        <fullName evidence="8">MAPEG family protein</fullName>
    </recommendedName>
</protein>
<sequence length="185" mass="20154">MDDEGFMELTSKQVGVFKGMAWAMLSAIVAILAAIVLDPLNHAQTSLLEDRVTVLGQSLILPTLMLIVSIGRLAKFRFFSPEDIDGSGLTSGTKQAIMLQSLLQNTLEQLVIAFGVYTAWCLLMPFAWLSAGLVCSVLFFIGRIFFFKGYSHGAPARAFGFALTFYSTVVLCLVLVVTQLVFALS</sequence>
<feature type="transmembrane region" description="Helical" evidence="5">
    <location>
        <begin position="126"/>
        <end position="146"/>
    </location>
</feature>
<dbReference type="GO" id="GO:0016020">
    <property type="term" value="C:membrane"/>
    <property type="evidence" value="ECO:0007669"/>
    <property type="project" value="UniProtKB-SubCell"/>
</dbReference>
<dbReference type="Gene3D" id="1.20.120.550">
    <property type="entry name" value="Membrane associated eicosanoid/glutathione metabolism-like domain"/>
    <property type="match status" value="1"/>
</dbReference>
<dbReference type="RefSeq" id="WP_050650043.1">
    <property type="nucleotide sequence ID" value="NZ_FXUU01000002.1"/>
</dbReference>
<evidence type="ECO:0000313" key="6">
    <source>
        <dbReference type="EMBL" id="CDT58011.1"/>
    </source>
</evidence>
<comment type="subcellular location">
    <subcellularLocation>
        <location evidence="1">Membrane</location>
    </subcellularLocation>
</comment>
<evidence type="ECO:0008006" key="8">
    <source>
        <dbReference type="Google" id="ProtNLM"/>
    </source>
</evidence>
<accession>A0AA86X9B5</accession>
<organism evidence="6 7">
    <name type="scientific">Vibrio coralliirubri</name>
    <dbReference type="NCBI Taxonomy" id="1516159"/>
    <lineage>
        <taxon>Bacteria</taxon>
        <taxon>Pseudomonadati</taxon>
        <taxon>Pseudomonadota</taxon>
        <taxon>Gammaproteobacteria</taxon>
        <taxon>Vibrionales</taxon>
        <taxon>Vibrionaceae</taxon>
        <taxon>Vibrio</taxon>
    </lineage>
</organism>
<evidence type="ECO:0000256" key="4">
    <source>
        <dbReference type="ARBA" id="ARBA00023136"/>
    </source>
</evidence>
<evidence type="ECO:0000256" key="5">
    <source>
        <dbReference type="SAM" id="Phobius"/>
    </source>
</evidence>
<keyword evidence="2 5" id="KW-0812">Transmembrane</keyword>
<name>A0AA86X9B5_9VIBR</name>
<evidence type="ECO:0000256" key="3">
    <source>
        <dbReference type="ARBA" id="ARBA00022989"/>
    </source>
</evidence>
<keyword evidence="3 5" id="KW-1133">Transmembrane helix</keyword>
<proteinExistence type="predicted"/>
<dbReference type="Pfam" id="PF01124">
    <property type="entry name" value="MAPEG"/>
    <property type="match status" value="1"/>
</dbReference>
<evidence type="ECO:0000256" key="2">
    <source>
        <dbReference type="ARBA" id="ARBA00022692"/>
    </source>
</evidence>
<dbReference type="SUPFAM" id="SSF161084">
    <property type="entry name" value="MAPEG domain-like"/>
    <property type="match status" value="1"/>
</dbReference>
<dbReference type="InterPro" id="IPR023352">
    <property type="entry name" value="MAPEG-like_dom_sf"/>
</dbReference>
<dbReference type="InterPro" id="IPR001129">
    <property type="entry name" value="Membr-assoc_MAPEG"/>
</dbReference>